<evidence type="ECO:0000313" key="1">
    <source>
        <dbReference type="EMBL" id="OGM92404.1"/>
    </source>
</evidence>
<dbReference type="Pfam" id="PF13384">
    <property type="entry name" value="HTH_23"/>
    <property type="match status" value="1"/>
</dbReference>
<dbReference type="EMBL" id="MGIP01000002">
    <property type="protein sequence ID" value="OGM92404.1"/>
    <property type="molecule type" value="Genomic_DNA"/>
</dbReference>
<reference evidence="1 2" key="1">
    <citation type="journal article" date="2016" name="Nat. Commun.">
        <title>Thousands of microbial genomes shed light on interconnected biogeochemical processes in an aquifer system.</title>
        <authorList>
            <person name="Anantharaman K."/>
            <person name="Brown C.T."/>
            <person name="Hug L.A."/>
            <person name="Sharon I."/>
            <person name="Castelle C.J."/>
            <person name="Probst A.J."/>
            <person name="Thomas B.C."/>
            <person name="Singh A."/>
            <person name="Wilkins M.J."/>
            <person name="Karaoz U."/>
            <person name="Brodie E.L."/>
            <person name="Williams K.H."/>
            <person name="Hubbard S.S."/>
            <person name="Banfield J.F."/>
        </authorList>
    </citation>
    <scope>NUCLEOTIDE SEQUENCE [LARGE SCALE GENOMIC DNA]</scope>
</reference>
<accession>A0A1F8DUX5</accession>
<name>A0A1F8DUX5_9BACT</name>
<dbReference type="AlphaFoldDB" id="A0A1F8DUX5"/>
<gene>
    <name evidence="1" type="ORF">A2755_01405</name>
</gene>
<comment type="caution">
    <text evidence="1">The sequence shown here is derived from an EMBL/GenBank/DDBJ whole genome shotgun (WGS) entry which is preliminary data.</text>
</comment>
<sequence length="233" mass="27167">MAVNKYTYLGKRAVELRKQGRSYKEIGAELGVSKGTLSLWLKGVPVPPEYKERLYNARVLSITKGQHCQKERRKREIEKIVTDAKKEIPLPVSDETFKLFGAALYWGEGSKGNRFQVTNSDPRLILFMVHWIEKILRIKRKNLNLRLNIYPQQSELEIKKFWSHLTDIPLQNFGKSFVKPLSTAYRKNNLYYGMIRIEVPKSCDFVHKIYGWTQAILEKENKKAKKSKEDGFG</sequence>
<organism evidence="1 2">
    <name type="scientific">Candidatus Wolfebacteria bacterium RIFCSPHIGHO2_01_FULL_48_22</name>
    <dbReference type="NCBI Taxonomy" id="1802555"/>
    <lineage>
        <taxon>Bacteria</taxon>
        <taxon>Candidatus Wolfeibacteriota</taxon>
    </lineage>
</organism>
<proteinExistence type="predicted"/>
<protein>
    <submittedName>
        <fullName evidence="1">Uncharacterized protein</fullName>
    </submittedName>
</protein>
<evidence type="ECO:0000313" key="2">
    <source>
        <dbReference type="Proteomes" id="UP000177029"/>
    </source>
</evidence>
<dbReference type="Proteomes" id="UP000177029">
    <property type="component" value="Unassembled WGS sequence"/>
</dbReference>